<evidence type="ECO:0000256" key="1">
    <source>
        <dbReference type="SAM" id="Phobius"/>
    </source>
</evidence>
<protein>
    <submittedName>
        <fullName evidence="2">Uncharacterized protein</fullName>
    </submittedName>
</protein>
<keyword evidence="1" id="KW-0472">Membrane</keyword>
<keyword evidence="3" id="KW-1185">Reference proteome</keyword>
<dbReference type="AlphaFoldDB" id="A0A3D9CIY7"/>
<keyword evidence="1" id="KW-0812">Transmembrane</keyword>
<keyword evidence="1" id="KW-1133">Transmembrane helix</keyword>
<reference evidence="2 3" key="1">
    <citation type="journal article" date="2007" name="Int. J. Syst. Evol. Microbiol.">
        <title>Chryseobacterium flavum sp. nov., isolated from polluted soil.</title>
        <authorList>
            <person name="Zhou Y."/>
            <person name="Dong J."/>
            <person name="Wang X."/>
            <person name="Huang X."/>
            <person name="Zhang K.Y."/>
            <person name="Zhang Y.Q."/>
            <person name="Guo Y.F."/>
            <person name="Lai R."/>
            <person name="Li W.J."/>
        </authorList>
    </citation>
    <scope>NUCLEOTIDE SEQUENCE [LARGE SCALE GENOMIC DNA]</scope>
    <source>
        <strain evidence="2 3">KCTC 12877</strain>
    </source>
</reference>
<organism evidence="2 3">
    <name type="scientific">Chryseobacterium flavum</name>
    <dbReference type="NCBI Taxonomy" id="415851"/>
    <lineage>
        <taxon>Bacteria</taxon>
        <taxon>Pseudomonadati</taxon>
        <taxon>Bacteroidota</taxon>
        <taxon>Flavobacteriia</taxon>
        <taxon>Flavobacteriales</taxon>
        <taxon>Weeksellaceae</taxon>
        <taxon>Chryseobacterium group</taxon>
        <taxon>Chryseobacterium</taxon>
    </lineage>
</organism>
<feature type="transmembrane region" description="Helical" evidence="1">
    <location>
        <begin position="12"/>
        <end position="35"/>
    </location>
</feature>
<gene>
    <name evidence="2" type="ORF">DRF59_14730</name>
</gene>
<dbReference type="Proteomes" id="UP000256769">
    <property type="component" value="Unassembled WGS sequence"/>
</dbReference>
<sequence>MDNKLKNKMKKILLLLALSVFICVFVFTSFFGNLYSIVTENGYEIPKESSVFTFEATKMNSGSGGWWMYGEDHKKYYALTNDSISTIISINKTKSKKIKTFDKLDYKTWKQK</sequence>
<name>A0A3D9CIY7_9FLAO</name>
<dbReference type="EMBL" id="QNUE01000012">
    <property type="protein sequence ID" value="REC65714.1"/>
    <property type="molecule type" value="Genomic_DNA"/>
</dbReference>
<evidence type="ECO:0000313" key="2">
    <source>
        <dbReference type="EMBL" id="REC65714.1"/>
    </source>
</evidence>
<comment type="caution">
    <text evidence="2">The sequence shown here is derived from an EMBL/GenBank/DDBJ whole genome shotgun (WGS) entry which is preliminary data.</text>
</comment>
<proteinExistence type="predicted"/>
<evidence type="ECO:0000313" key="3">
    <source>
        <dbReference type="Proteomes" id="UP000256769"/>
    </source>
</evidence>
<accession>A0A3D9CIY7</accession>